<dbReference type="Proteomes" id="UP000829647">
    <property type="component" value="Chromosome"/>
</dbReference>
<gene>
    <name evidence="1" type="ORF">MWH26_06340</name>
</gene>
<evidence type="ECO:0000313" key="1">
    <source>
        <dbReference type="EMBL" id="UPL50521.1"/>
    </source>
</evidence>
<protein>
    <submittedName>
        <fullName evidence="1">Uncharacterized protein</fullName>
    </submittedName>
</protein>
<name>A0ABY4JDL2_9BACT</name>
<sequence>MVQLTNEQKDALMNPRFKMHEAENETKCWYGEHLFYDGFEAISTILEAEAQGYQMVLINCDTHCIVSTQERYQMLYLKMIQQGDTYYKIGRKSIQTELLKLTEQL</sequence>
<dbReference type="EMBL" id="CP095848">
    <property type="protein sequence ID" value="UPL50521.1"/>
    <property type="molecule type" value="Genomic_DNA"/>
</dbReference>
<proteinExistence type="predicted"/>
<reference evidence="1 2" key="1">
    <citation type="submission" date="2022-04" db="EMBL/GenBank/DDBJ databases">
        <title>Hymenobacter sp. isolated from the air.</title>
        <authorList>
            <person name="Won M."/>
            <person name="Lee C.-M."/>
            <person name="Woen H.-Y."/>
            <person name="Kwon S.-W."/>
        </authorList>
    </citation>
    <scope>NUCLEOTIDE SEQUENCE [LARGE SCALE GENOMIC DNA]</scope>
    <source>
        <strain evidence="2">5516 S-25</strain>
    </source>
</reference>
<accession>A0ABY4JDL2</accession>
<evidence type="ECO:0000313" key="2">
    <source>
        <dbReference type="Proteomes" id="UP000829647"/>
    </source>
</evidence>
<dbReference type="RefSeq" id="WP_247976533.1">
    <property type="nucleotide sequence ID" value="NZ_CP095848.1"/>
</dbReference>
<keyword evidence="2" id="KW-1185">Reference proteome</keyword>
<organism evidence="1 2">
    <name type="scientific">Hymenobacter sublimis</name>
    <dbReference type="NCBI Taxonomy" id="2933777"/>
    <lineage>
        <taxon>Bacteria</taxon>
        <taxon>Pseudomonadati</taxon>
        <taxon>Bacteroidota</taxon>
        <taxon>Cytophagia</taxon>
        <taxon>Cytophagales</taxon>
        <taxon>Hymenobacteraceae</taxon>
        <taxon>Hymenobacter</taxon>
    </lineage>
</organism>